<reference evidence="8" key="1">
    <citation type="submission" date="2020-08" db="EMBL/GenBank/DDBJ databases">
        <title>Plant Genome Project.</title>
        <authorList>
            <person name="Zhang R.-G."/>
        </authorList>
    </citation>
    <scope>NUCLEOTIDE SEQUENCE</scope>
    <source>
        <strain evidence="8">WSP0</strain>
        <tissue evidence="8">Leaf</tissue>
    </source>
</reference>
<feature type="transmembrane region" description="Helical" evidence="6">
    <location>
        <begin position="85"/>
        <end position="110"/>
    </location>
</feature>
<evidence type="ECO:0000313" key="8">
    <source>
        <dbReference type="EMBL" id="KAG5529153.1"/>
    </source>
</evidence>
<evidence type="ECO:0000256" key="3">
    <source>
        <dbReference type="ARBA" id="ARBA00022801"/>
    </source>
</evidence>
<protein>
    <recommendedName>
        <fullName evidence="7">Ubiquitin-like protease family profile domain-containing protein</fullName>
    </recommendedName>
</protein>
<evidence type="ECO:0000256" key="1">
    <source>
        <dbReference type="ARBA" id="ARBA00005234"/>
    </source>
</evidence>
<evidence type="ECO:0000256" key="6">
    <source>
        <dbReference type="SAM" id="Phobius"/>
    </source>
</evidence>
<evidence type="ECO:0000256" key="4">
    <source>
        <dbReference type="SAM" id="Coils"/>
    </source>
</evidence>
<feature type="compositionally biased region" description="Basic and acidic residues" evidence="5">
    <location>
        <begin position="550"/>
        <end position="574"/>
    </location>
</feature>
<comment type="similarity">
    <text evidence="1">Belongs to the peptidase C48 family.</text>
</comment>
<keyword evidence="6" id="KW-0812">Transmembrane</keyword>
<feature type="region of interest" description="Disordered" evidence="5">
    <location>
        <begin position="176"/>
        <end position="320"/>
    </location>
</feature>
<dbReference type="GO" id="GO:0006783">
    <property type="term" value="P:heme biosynthetic process"/>
    <property type="evidence" value="ECO:0007669"/>
    <property type="project" value="InterPro"/>
</dbReference>
<feature type="compositionally biased region" description="Acidic residues" evidence="5">
    <location>
        <begin position="257"/>
        <end position="267"/>
    </location>
</feature>
<keyword evidence="6" id="KW-0472">Membrane</keyword>
<dbReference type="Pfam" id="PF02902">
    <property type="entry name" value="Peptidase_C48"/>
    <property type="match status" value="1"/>
</dbReference>
<dbReference type="GO" id="GO:0006508">
    <property type="term" value="P:proteolysis"/>
    <property type="evidence" value="ECO:0007669"/>
    <property type="project" value="UniProtKB-KW"/>
</dbReference>
<feature type="compositionally biased region" description="Basic and acidic residues" evidence="5">
    <location>
        <begin position="1024"/>
        <end position="1054"/>
    </location>
</feature>
<dbReference type="EMBL" id="JACTNZ010000010">
    <property type="protein sequence ID" value="KAG5529153.1"/>
    <property type="molecule type" value="Genomic_DNA"/>
</dbReference>
<gene>
    <name evidence="8" type="ORF">RHGRI_029734</name>
</gene>
<feature type="compositionally biased region" description="Basic and acidic residues" evidence="5">
    <location>
        <begin position="1062"/>
        <end position="1111"/>
    </location>
</feature>
<comment type="caution">
    <text evidence="8">The sequence shown here is derived from an EMBL/GenBank/DDBJ whole genome shotgun (WGS) entry which is preliminary data.</text>
</comment>
<feature type="region of interest" description="Disordered" evidence="5">
    <location>
        <begin position="1015"/>
        <end position="1115"/>
    </location>
</feature>
<dbReference type="InterPro" id="IPR003653">
    <property type="entry name" value="Peptidase_C48_C"/>
</dbReference>
<feature type="compositionally biased region" description="Acidic residues" evidence="5">
    <location>
        <begin position="1937"/>
        <end position="1980"/>
    </location>
</feature>
<keyword evidence="6" id="KW-1133">Transmembrane helix</keyword>
<keyword evidence="9" id="KW-1185">Reference proteome</keyword>
<name>A0AAV6INN9_9ERIC</name>
<dbReference type="SUPFAM" id="SSF54001">
    <property type="entry name" value="Cysteine proteinases"/>
    <property type="match status" value="2"/>
</dbReference>
<keyword evidence="4" id="KW-0175">Coiled coil</keyword>
<evidence type="ECO:0000256" key="5">
    <source>
        <dbReference type="SAM" id="MobiDB-lite"/>
    </source>
</evidence>
<keyword evidence="2" id="KW-0645">Protease</keyword>
<sequence length="2008" mass="231376">MILKQYRGNGQFLIGSKLVELRVSDIQLIFGIIRGKEKISGLYCSRNKVKFARRKNLQRLDQQGIKSLITEQLLKSNTKRDIEDVARLLCLFLCTTLFFTSSATLSWVYVKHMDDWNKMKNYDWGTAIKDMLIRSIEKNISDPWKVQGYAILLLVNEDELTTTSEEDLIYKMQIEQEEGEEEQEEGEEEEEEEEEKEEEEEIIDQQNEIEQEVIHIEEEEYEEEQVREEKEMQEEEEQDATPLTQVLEEGNARGIEQEEDLVEEGEQEVIHNGQEEEKEEKEKEGQRDTTPLEQVVEEERGDSIEKIVEEGDSAEEGDSIEKVLEEGESDDDTEMNDMFHTAEAVHEQFQSTNQSASTFVPETQFSKQARDHQTAVEDDSEFGERQNQVKKVFDKLEEEIVKLKDNCGKFKEDSVIHEAQIRVLENQNSKLERETLLLRLDLNEEQQRRKTIDIEAEHVVHEVTQQWKENRQKQSASTIFDSMSDARLHEITQQARETVEKRKEKETASRLLKESTYMRPIAKKIWKFRAEDQFTRSFDSESERQIHELTKKFGMKKTAEQGKNKEVLHEGGESKKRKGSSDVIKGAEDPGQAQQSKKRKLLKSGPVFRYLSKEAKKKLTSFWRSAAAIDSLWAGSQYETSIYADEVSHILEQEAIPNSYLEAKANETARRKMYDDDLNNVLTFDFVIFPIHEDDHWTLLVLKVLEGTWCFYDSMRVKQNQKPIRCKAATNIVMKLFTLCSSLKIFTLQNTKLRIPSVSIKQQKRVTGYLKERWQRLPIESKVRIEQDCPQQPPGSDCGIIVCKIMKHFVLNEELQSDISDEECNKIRAEILEQFITDEVGSWQSQENDEVEQAEEQDCENAYELRSRANVNRATMEEPGTSVTPTKRRQNQGEVQSKSKHNNKKLDAEGKQVTYRSNLQAMISWSFVQLMEDLPAMSNYNWSQAILDNLRKSVEAYPTKPKNVAGCVMLLLYWLCEKTNIIEQETKCSTVPRILKWNLPKLKKKLEGIESLDNLTNVQDDEDHGISEHDDSPEHDNEIQHESTEKRSEDHGSEENEEQQCDEDHGSTGKDDEDHGISEHDDSPEHDNEIQHESTEKRSEDHGSEENEEQRTPIYVPYCGSLALVSEDGLEKLDFNQTEEQSEQQSPMYLDSAMTGKSTLNVLSEAAAIEHSWSLVYKRRSKMAGTESQKLIKSTEPEQPSCLFLDSTSTLQGETPAIEKQSDFNLDSALQKENEAANCRSTEPEQPSCLFLDSISTLQGETPAIEKQSGFYLDSALQKENEAATCKIRELLEQIDEERGLKEEQMEKNEELLKQIEEERALKEDEIKELKSIIEANNEAATSRSRELMEQIDEERGLKEKEMEKNKEQVKQIEELKCEAVKQQEENAAKIAELVVLFDEERGLKEEEMEKNKELVKQMEELKCEAVKKQEENAARIAELENQGAVMNKEKAKLINKIDEVRKKREEEVKNISQKIHSKELDELSKAYLEMKKIRRDYGAQIVLKDEKIKMLEEEVSKQQMAASVGSELQVAAPVGSELQVAAPVGSELQMAALTPPQNIDCEEDCVVDEIAPEKDVQVQKLIKEIKENYPDAEVLENAVHRMNKAFMQSPNSYIKRLKKRTGRKTTQMAEYHYTLLTKQPKKAAELNVQTFQDYEAPIAKQQTTNVEHEEHSNDQENEKDVIDFIPEQYRDMVRIILEDGSSIRVWAAEDLECFVFDDDFRVLVLDEALTTGIMKLKAERTDVLKQGLAAAMECTFIHFPLVFFNHWTLLVLNTLNGRWDFYNSLARLNKKHVEKAKQLANQIAKDINTIMVEGTVRITNKICKFVPSLYGPAQKRNLSGRSFCSLEVCTYPGLESESKSPAHAAEERFGVLLLLNLGGPDTLNDVQPFWFNLFADLAIALRNTLESKETPVHVYVAMRYWHPFTEEAVDLLVCDDLDDEDDDDDDEDDNVEEDDDDNDENDDNEDDEDEDEDEDDGDEDKGTNDMHYQQVITNGHKSPLPSPLANL</sequence>
<dbReference type="PANTHER" id="PTHR11108">
    <property type="entry name" value="FERROCHELATASE"/>
    <property type="match status" value="1"/>
</dbReference>
<dbReference type="InterPro" id="IPR001015">
    <property type="entry name" value="Ferrochelatase"/>
</dbReference>
<evidence type="ECO:0000313" key="9">
    <source>
        <dbReference type="Proteomes" id="UP000823749"/>
    </source>
</evidence>
<evidence type="ECO:0000259" key="7">
    <source>
        <dbReference type="PROSITE" id="PS50600"/>
    </source>
</evidence>
<dbReference type="Gene3D" id="3.40.50.1400">
    <property type="match status" value="1"/>
</dbReference>
<feature type="region of interest" description="Disordered" evidence="5">
    <location>
        <begin position="867"/>
        <end position="911"/>
    </location>
</feature>
<feature type="coiled-coil region" evidence="4">
    <location>
        <begin position="386"/>
        <end position="441"/>
    </location>
</feature>
<feature type="region of interest" description="Disordered" evidence="5">
    <location>
        <begin position="550"/>
        <end position="600"/>
    </location>
</feature>
<dbReference type="PANTHER" id="PTHR11108:SF4">
    <property type="entry name" value="FERROCHELATASE-1, CHLOROPLASTIC_MITOCHONDRIAL"/>
    <property type="match status" value="1"/>
</dbReference>
<dbReference type="GO" id="GO:0008234">
    <property type="term" value="F:cysteine-type peptidase activity"/>
    <property type="evidence" value="ECO:0007669"/>
    <property type="project" value="InterPro"/>
</dbReference>
<feature type="region of interest" description="Disordered" evidence="5">
    <location>
        <begin position="363"/>
        <end position="384"/>
    </location>
</feature>
<dbReference type="Proteomes" id="UP000823749">
    <property type="component" value="Chromosome 10"/>
</dbReference>
<feature type="compositionally biased region" description="Acidic residues" evidence="5">
    <location>
        <begin position="176"/>
        <end position="239"/>
    </location>
</feature>
<dbReference type="PROSITE" id="PS50600">
    <property type="entry name" value="ULP_PROTEASE"/>
    <property type="match status" value="1"/>
</dbReference>
<feature type="domain" description="Ubiquitin-like protease family profile" evidence="7">
    <location>
        <begin position="601"/>
        <end position="809"/>
    </location>
</feature>
<feature type="coiled-coil region" evidence="4">
    <location>
        <begin position="1274"/>
        <end position="1471"/>
    </location>
</feature>
<feature type="region of interest" description="Disordered" evidence="5">
    <location>
        <begin position="1937"/>
        <end position="2008"/>
    </location>
</feature>
<dbReference type="GO" id="GO:0004325">
    <property type="term" value="F:ferrochelatase activity"/>
    <property type="evidence" value="ECO:0007669"/>
    <property type="project" value="InterPro"/>
</dbReference>
<keyword evidence="3" id="KW-0378">Hydrolase</keyword>
<accession>A0AAV6INN9</accession>
<feature type="compositionally biased region" description="Basic and acidic residues" evidence="5">
    <location>
        <begin position="297"/>
        <end position="309"/>
    </location>
</feature>
<feature type="compositionally biased region" description="Polar residues" evidence="5">
    <location>
        <begin position="1987"/>
        <end position="1997"/>
    </location>
</feature>
<dbReference type="InterPro" id="IPR038765">
    <property type="entry name" value="Papain-like_cys_pep_sf"/>
</dbReference>
<dbReference type="Gene3D" id="3.40.395.10">
    <property type="entry name" value="Adenoviral Proteinase, Chain A"/>
    <property type="match status" value="2"/>
</dbReference>
<dbReference type="SUPFAM" id="SSF53800">
    <property type="entry name" value="Chelatase"/>
    <property type="match status" value="1"/>
</dbReference>
<evidence type="ECO:0000256" key="2">
    <source>
        <dbReference type="ARBA" id="ARBA00022670"/>
    </source>
</evidence>
<organism evidence="8 9">
    <name type="scientific">Rhododendron griersonianum</name>
    <dbReference type="NCBI Taxonomy" id="479676"/>
    <lineage>
        <taxon>Eukaryota</taxon>
        <taxon>Viridiplantae</taxon>
        <taxon>Streptophyta</taxon>
        <taxon>Embryophyta</taxon>
        <taxon>Tracheophyta</taxon>
        <taxon>Spermatophyta</taxon>
        <taxon>Magnoliopsida</taxon>
        <taxon>eudicotyledons</taxon>
        <taxon>Gunneridae</taxon>
        <taxon>Pentapetalae</taxon>
        <taxon>asterids</taxon>
        <taxon>Ericales</taxon>
        <taxon>Ericaceae</taxon>
        <taxon>Ericoideae</taxon>
        <taxon>Rhodoreae</taxon>
        <taxon>Rhododendron</taxon>
    </lineage>
</organism>
<proteinExistence type="inferred from homology"/>
<dbReference type="GO" id="GO:0005739">
    <property type="term" value="C:mitochondrion"/>
    <property type="evidence" value="ECO:0007669"/>
    <property type="project" value="TreeGrafter"/>
</dbReference>